<dbReference type="Proteomes" id="UP000225706">
    <property type="component" value="Unassembled WGS sequence"/>
</dbReference>
<keyword evidence="4" id="KW-1185">Reference proteome</keyword>
<keyword evidence="1" id="KW-1133">Transmembrane helix</keyword>
<comment type="caution">
    <text evidence="3">The sequence shown here is derived from an EMBL/GenBank/DDBJ whole genome shotgun (WGS) entry which is preliminary data.</text>
</comment>
<evidence type="ECO:0000313" key="3">
    <source>
        <dbReference type="EMBL" id="PFX33847.1"/>
    </source>
</evidence>
<feature type="chain" id="PRO_5012789883" description="Cation-dependent mannose-6-phosphate receptor" evidence="2">
    <location>
        <begin position="25"/>
        <end position="255"/>
    </location>
</feature>
<dbReference type="Gene3D" id="2.70.130.10">
    <property type="entry name" value="Mannose-6-phosphate receptor binding domain"/>
    <property type="match status" value="1"/>
</dbReference>
<dbReference type="SUPFAM" id="SSF50911">
    <property type="entry name" value="Mannose 6-phosphate receptor domain"/>
    <property type="match status" value="1"/>
</dbReference>
<accession>A0A2B4SZH9</accession>
<evidence type="ECO:0000256" key="2">
    <source>
        <dbReference type="SAM" id="SignalP"/>
    </source>
</evidence>
<keyword evidence="1" id="KW-0812">Transmembrane</keyword>
<keyword evidence="1" id="KW-0472">Membrane</keyword>
<dbReference type="EMBL" id="LSMT01000008">
    <property type="protein sequence ID" value="PFX33847.1"/>
    <property type="molecule type" value="Genomic_DNA"/>
</dbReference>
<keyword evidence="2" id="KW-0732">Signal</keyword>
<dbReference type="GO" id="GO:0000139">
    <property type="term" value="C:Golgi membrane"/>
    <property type="evidence" value="ECO:0007669"/>
    <property type="project" value="UniProtKB-SubCell"/>
</dbReference>
<proteinExistence type="predicted"/>
<dbReference type="AlphaFoldDB" id="A0A2B4SZH9"/>
<name>A0A2B4SZH9_STYPI</name>
<dbReference type="PANTHER" id="PTHR15071">
    <property type="entry name" value="MANNOSE-6-PHOSPHATE RECEPTOR FAMILY MEMBER"/>
    <property type="match status" value="1"/>
</dbReference>
<evidence type="ECO:0000313" key="4">
    <source>
        <dbReference type="Proteomes" id="UP000225706"/>
    </source>
</evidence>
<protein>
    <recommendedName>
        <fullName evidence="5">Cation-dependent mannose-6-phosphate receptor</fullName>
    </recommendedName>
</protein>
<dbReference type="InterPro" id="IPR009011">
    <property type="entry name" value="Man6P_isomerase_rcpt-bd_dom_sf"/>
</dbReference>
<evidence type="ECO:0000256" key="1">
    <source>
        <dbReference type="SAM" id="Phobius"/>
    </source>
</evidence>
<reference evidence="4" key="1">
    <citation type="journal article" date="2017" name="bioRxiv">
        <title>Comparative analysis of the genomes of Stylophora pistillata and Acropora digitifera provides evidence for extensive differences between species of corals.</title>
        <authorList>
            <person name="Voolstra C.R."/>
            <person name="Li Y."/>
            <person name="Liew Y.J."/>
            <person name="Baumgarten S."/>
            <person name="Zoccola D."/>
            <person name="Flot J.-F."/>
            <person name="Tambutte S."/>
            <person name="Allemand D."/>
            <person name="Aranda M."/>
        </authorList>
    </citation>
    <scope>NUCLEOTIDE SEQUENCE [LARGE SCALE GENOMIC DNA]</scope>
</reference>
<sequence>MAFERIHLVFVGLAICFLSGSVFGHENELKKIDSCSCSTDTGIIDLKKLAGTEGRPRFFLNSSNNAKLSFSWNPCDPYSLNGSACKNVAACLKQKAGNTSEYYSVAIQDTAEFYHKEDGENYLEYTGTAFNRTSVFSVLLKCETKEEGRVESVTANITENFYETVLYSKYACPSSPSSPSSPSGLSDLGTVALISGVFILGAVIVAFFVFVVVLRSKLPDGVPKPSMCTSMKVALGMILAKCCPCLKSPDYEKVP</sequence>
<dbReference type="OrthoDB" id="5984204at2759"/>
<feature type="transmembrane region" description="Helical" evidence="1">
    <location>
        <begin position="188"/>
        <end position="214"/>
    </location>
</feature>
<gene>
    <name evidence="3" type="ORF">AWC38_SpisGene1280</name>
</gene>
<evidence type="ECO:0008006" key="5">
    <source>
        <dbReference type="Google" id="ProtNLM"/>
    </source>
</evidence>
<feature type="signal peptide" evidence="2">
    <location>
        <begin position="1"/>
        <end position="24"/>
    </location>
</feature>
<dbReference type="PANTHER" id="PTHR15071:SF0">
    <property type="entry name" value="MANNOSE 6-PHOSPHATE RECEPTOR-LIKE PROTEIN 1"/>
    <property type="match status" value="1"/>
</dbReference>
<dbReference type="GO" id="GO:0005802">
    <property type="term" value="C:trans-Golgi network"/>
    <property type="evidence" value="ECO:0007669"/>
    <property type="project" value="TreeGrafter"/>
</dbReference>
<organism evidence="3 4">
    <name type="scientific">Stylophora pistillata</name>
    <name type="common">Smooth cauliflower coral</name>
    <dbReference type="NCBI Taxonomy" id="50429"/>
    <lineage>
        <taxon>Eukaryota</taxon>
        <taxon>Metazoa</taxon>
        <taxon>Cnidaria</taxon>
        <taxon>Anthozoa</taxon>
        <taxon>Hexacorallia</taxon>
        <taxon>Scleractinia</taxon>
        <taxon>Astrocoeniina</taxon>
        <taxon>Pocilloporidae</taxon>
        <taxon>Stylophora</taxon>
    </lineage>
</organism>